<dbReference type="Proteomes" id="UP000828048">
    <property type="component" value="Chromosome 3"/>
</dbReference>
<keyword evidence="2" id="KW-1185">Reference proteome</keyword>
<reference evidence="1 2" key="1">
    <citation type="journal article" date="2021" name="Hortic Res">
        <title>High-quality reference genome and annotation aids understanding of berry development for evergreen blueberry (Vaccinium darrowii).</title>
        <authorList>
            <person name="Yu J."/>
            <person name="Hulse-Kemp A.M."/>
            <person name="Babiker E."/>
            <person name="Staton M."/>
        </authorList>
    </citation>
    <scope>NUCLEOTIDE SEQUENCE [LARGE SCALE GENOMIC DNA]</scope>
    <source>
        <strain evidence="2">cv. NJ 8807/NJ 8810</strain>
        <tissue evidence="1">Young leaf</tissue>
    </source>
</reference>
<evidence type="ECO:0000313" key="2">
    <source>
        <dbReference type="Proteomes" id="UP000828048"/>
    </source>
</evidence>
<comment type="caution">
    <text evidence="1">The sequence shown here is derived from an EMBL/GenBank/DDBJ whole genome shotgun (WGS) entry which is preliminary data.</text>
</comment>
<gene>
    <name evidence="1" type="ORF">Vadar_007803</name>
</gene>
<accession>A0ACB7YUT7</accession>
<sequence length="464" mass="52518">MAANVTRPCPGPGPDCASAGAFHPKPEQEQVPPEPVLVRALVSTVAVLVGCFFSSLVFVLAGVGLWFICGVVSGGFDAPELAADVYSICLIRACPDFDEECDCYEDVKSCSIAALAKYNDENNHNYVFSKILKVNAKHVGGIMFYITFEAIAAATDGGQCPEIFEAQCVSYCDAYERFGFASIFLLCIRSVKDFADHRLSIFCELERHCGIKNLENQDAEGYTTKRTLNQEDHQHTHELHCSRERSRAAWKIIEEYLMPFVEQEKYQISKKCRLHPENDIFRDQEENKIHVDFNEWRCGYCKKIFRAEKFLDQHFDNRHYNLLNVSESKCLADLCGALHCDFAMDSNSKVHKTKCNPAAAARNHHLCESIADSCFPVSQSPSANRLHELFLRQFCDAHTCSGGRKPFPRGKKKHTSIFYLAMSILTLMLLPIFYLIVCLHQRETRKGTQELKRISQLGRKLKPS</sequence>
<name>A0ACB7YUT7_9ERIC</name>
<dbReference type="EMBL" id="CM037153">
    <property type="protein sequence ID" value="KAH7856994.1"/>
    <property type="molecule type" value="Genomic_DNA"/>
</dbReference>
<evidence type="ECO:0000313" key="1">
    <source>
        <dbReference type="EMBL" id="KAH7856994.1"/>
    </source>
</evidence>
<proteinExistence type="predicted"/>
<organism evidence="1 2">
    <name type="scientific">Vaccinium darrowii</name>
    <dbReference type="NCBI Taxonomy" id="229202"/>
    <lineage>
        <taxon>Eukaryota</taxon>
        <taxon>Viridiplantae</taxon>
        <taxon>Streptophyta</taxon>
        <taxon>Embryophyta</taxon>
        <taxon>Tracheophyta</taxon>
        <taxon>Spermatophyta</taxon>
        <taxon>Magnoliopsida</taxon>
        <taxon>eudicotyledons</taxon>
        <taxon>Gunneridae</taxon>
        <taxon>Pentapetalae</taxon>
        <taxon>asterids</taxon>
        <taxon>Ericales</taxon>
        <taxon>Ericaceae</taxon>
        <taxon>Vaccinioideae</taxon>
        <taxon>Vaccinieae</taxon>
        <taxon>Vaccinium</taxon>
    </lineage>
</organism>
<protein>
    <submittedName>
        <fullName evidence="1">Uncharacterized protein</fullName>
    </submittedName>
</protein>